<dbReference type="InterPro" id="IPR017871">
    <property type="entry name" value="ABC_transporter-like_CS"/>
</dbReference>
<accession>A0A832I417</accession>
<evidence type="ECO:0000256" key="1">
    <source>
        <dbReference type="ARBA" id="ARBA00022448"/>
    </source>
</evidence>
<proteinExistence type="predicted"/>
<dbReference type="InterPro" id="IPR003593">
    <property type="entry name" value="AAA+_ATPase"/>
</dbReference>
<dbReference type="AlphaFoldDB" id="A0A832I417"/>
<reference evidence="5" key="1">
    <citation type="journal article" date="2020" name="mSystems">
        <title>Genome- and Community-Level Interaction Insights into Carbon Utilization and Element Cycling Functions of Hydrothermarchaeota in Hydrothermal Sediment.</title>
        <authorList>
            <person name="Zhou Z."/>
            <person name="Liu Y."/>
            <person name="Xu W."/>
            <person name="Pan J."/>
            <person name="Luo Z.H."/>
            <person name="Li M."/>
        </authorList>
    </citation>
    <scope>NUCLEOTIDE SEQUENCE [LARGE SCALE GENOMIC DNA]</scope>
    <source>
        <strain evidence="5">SpSt-381</strain>
    </source>
</reference>
<dbReference type="PANTHER" id="PTHR43023">
    <property type="entry name" value="PROTEIN TRIGALACTOSYLDIACYLGLYCEROL 3, CHLOROPLASTIC"/>
    <property type="match status" value="1"/>
</dbReference>
<comment type="caution">
    <text evidence="5">The sequence shown here is derived from an EMBL/GenBank/DDBJ whole genome shotgun (WGS) entry which is preliminary data.</text>
</comment>
<name>A0A832I417_UNCEI</name>
<dbReference type="SMART" id="SM00382">
    <property type="entry name" value="AAA"/>
    <property type="match status" value="1"/>
</dbReference>
<keyword evidence="2" id="KW-0547">Nucleotide-binding</keyword>
<gene>
    <name evidence="5" type="ORF">ENR23_11975</name>
</gene>
<dbReference type="GO" id="GO:0005524">
    <property type="term" value="F:ATP binding"/>
    <property type="evidence" value="ECO:0007669"/>
    <property type="project" value="UniProtKB-KW"/>
</dbReference>
<dbReference type="PROSITE" id="PS50893">
    <property type="entry name" value="ABC_TRANSPORTER_2"/>
    <property type="match status" value="1"/>
</dbReference>
<evidence type="ECO:0000259" key="4">
    <source>
        <dbReference type="PROSITE" id="PS50893"/>
    </source>
</evidence>
<dbReference type="CDD" id="cd03261">
    <property type="entry name" value="ABC_Org_Solvent_Resistant"/>
    <property type="match status" value="1"/>
</dbReference>
<keyword evidence="3 5" id="KW-0067">ATP-binding</keyword>
<dbReference type="Gene3D" id="3.40.50.300">
    <property type="entry name" value="P-loop containing nucleotide triphosphate hydrolases"/>
    <property type="match status" value="1"/>
</dbReference>
<dbReference type="Pfam" id="PF00005">
    <property type="entry name" value="ABC_tran"/>
    <property type="match status" value="1"/>
</dbReference>
<sequence>MIEIRGLRRRLGTKQVLDGVDLDVRKGETIVVMGRSGTGKSVLLKHVIGLMTPDEGSIRVDGVEIVGLRERELNAVRRRFGMLFQGAALFDSLTVGENVALPLREHTDLDRAEIARRVSERLEWVGLAGVEDMKPASLSGGMKKRVGLARAIAMDPDVVLYDEPTTGLDPIMADAIDRLIRGLQRRLGVTSVVVTHDMTSAFKVADRMAMLHDGRVVFTGTVDEARQTSDPLVRQFIEGTSEGPIRAL</sequence>
<dbReference type="EMBL" id="DSQF01000024">
    <property type="protein sequence ID" value="HGZ44113.1"/>
    <property type="molecule type" value="Genomic_DNA"/>
</dbReference>
<evidence type="ECO:0000256" key="2">
    <source>
        <dbReference type="ARBA" id="ARBA00022741"/>
    </source>
</evidence>
<dbReference type="GO" id="GO:0016887">
    <property type="term" value="F:ATP hydrolysis activity"/>
    <property type="evidence" value="ECO:0007669"/>
    <property type="project" value="InterPro"/>
</dbReference>
<feature type="domain" description="ABC transporter" evidence="4">
    <location>
        <begin position="2"/>
        <end position="238"/>
    </location>
</feature>
<dbReference type="SUPFAM" id="SSF52540">
    <property type="entry name" value="P-loop containing nucleoside triphosphate hydrolases"/>
    <property type="match status" value="1"/>
</dbReference>
<keyword evidence="1" id="KW-0813">Transport</keyword>
<organism evidence="5">
    <name type="scientific">Eiseniibacteriota bacterium</name>
    <dbReference type="NCBI Taxonomy" id="2212470"/>
    <lineage>
        <taxon>Bacteria</taxon>
        <taxon>Candidatus Eiseniibacteriota</taxon>
    </lineage>
</organism>
<dbReference type="InterPro" id="IPR003439">
    <property type="entry name" value="ABC_transporter-like_ATP-bd"/>
</dbReference>
<dbReference type="InterPro" id="IPR027417">
    <property type="entry name" value="P-loop_NTPase"/>
</dbReference>
<evidence type="ECO:0000313" key="5">
    <source>
        <dbReference type="EMBL" id="HGZ44113.1"/>
    </source>
</evidence>
<protein>
    <submittedName>
        <fullName evidence="5">ABC transporter ATP-binding protein</fullName>
    </submittedName>
</protein>
<evidence type="ECO:0000256" key="3">
    <source>
        <dbReference type="ARBA" id="ARBA00022840"/>
    </source>
</evidence>
<dbReference type="PROSITE" id="PS00211">
    <property type="entry name" value="ABC_TRANSPORTER_1"/>
    <property type="match status" value="1"/>
</dbReference>
<dbReference type="PANTHER" id="PTHR43023:SF6">
    <property type="entry name" value="INTERMEMBRANE PHOSPHOLIPID TRANSPORT SYSTEM ATP-BINDING PROTEIN MLAF"/>
    <property type="match status" value="1"/>
</dbReference>